<dbReference type="EMBL" id="JADWYK010000001">
    <property type="protein sequence ID" value="MBG8552542.1"/>
    <property type="molecule type" value="Genomic_DNA"/>
</dbReference>
<name>A0ABS0KZH6_9BACT</name>
<comment type="caution">
    <text evidence="1">The sequence shown here is derived from an EMBL/GenBank/DDBJ whole genome shotgun (WGS) entry which is preliminary data.</text>
</comment>
<gene>
    <name evidence="1" type="ORF">I5L79_03240</name>
</gene>
<keyword evidence="2" id="KW-1185">Reference proteome</keyword>
<evidence type="ECO:0000313" key="2">
    <source>
        <dbReference type="Proteomes" id="UP000601099"/>
    </source>
</evidence>
<sequence>MATSPTTAELLATTLQALQSGLTNVPLSSAMDATEAWQQQFLQSGQPELQDVAREIGNLQSLLTAKPLDGAAIGRSLSMLGSQTNDLSKTAPLTHATNLSELSTQLLRLGGELENQPA</sequence>
<organism evidence="1 2">
    <name type="scientific">Hymenobacter guriensis</name>
    <dbReference type="NCBI Taxonomy" id="2793065"/>
    <lineage>
        <taxon>Bacteria</taxon>
        <taxon>Pseudomonadati</taxon>
        <taxon>Bacteroidota</taxon>
        <taxon>Cytophagia</taxon>
        <taxon>Cytophagales</taxon>
        <taxon>Hymenobacteraceae</taxon>
        <taxon>Hymenobacter</taxon>
    </lineage>
</organism>
<reference evidence="1 2" key="1">
    <citation type="submission" date="2020-11" db="EMBL/GenBank/DDBJ databases">
        <title>Hymenobacter sp.</title>
        <authorList>
            <person name="Kim M.K."/>
        </authorList>
    </citation>
    <scope>NUCLEOTIDE SEQUENCE [LARGE SCALE GENOMIC DNA]</scope>
    <source>
        <strain evidence="1 2">BT594</strain>
    </source>
</reference>
<protein>
    <submittedName>
        <fullName evidence="1">Uncharacterized protein</fullName>
    </submittedName>
</protein>
<accession>A0ABS0KZH6</accession>
<evidence type="ECO:0000313" key="1">
    <source>
        <dbReference type="EMBL" id="MBG8552542.1"/>
    </source>
</evidence>
<proteinExistence type="predicted"/>
<dbReference type="RefSeq" id="WP_196953569.1">
    <property type="nucleotide sequence ID" value="NZ_JADWYK010000001.1"/>
</dbReference>
<dbReference type="Proteomes" id="UP000601099">
    <property type="component" value="Unassembled WGS sequence"/>
</dbReference>